<dbReference type="EnsemblPlants" id="OMERI03G36480.1">
    <property type="protein sequence ID" value="OMERI03G36480.1"/>
    <property type="gene ID" value="OMERI03G36480"/>
</dbReference>
<dbReference type="Gramene" id="OMERI03G36480.1">
    <property type="protein sequence ID" value="OMERI03G36480.1"/>
    <property type="gene ID" value="OMERI03G36480"/>
</dbReference>
<dbReference type="AlphaFoldDB" id="A0A0E0D925"/>
<protein>
    <submittedName>
        <fullName evidence="1">Uncharacterized protein</fullName>
    </submittedName>
</protein>
<proteinExistence type="predicted"/>
<dbReference type="Proteomes" id="UP000008021">
    <property type="component" value="Chromosome 3"/>
</dbReference>
<organism evidence="1">
    <name type="scientific">Oryza meridionalis</name>
    <dbReference type="NCBI Taxonomy" id="40149"/>
    <lineage>
        <taxon>Eukaryota</taxon>
        <taxon>Viridiplantae</taxon>
        <taxon>Streptophyta</taxon>
        <taxon>Embryophyta</taxon>
        <taxon>Tracheophyta</taxon>
        <taxon>Spermatophyta</taxon>
        <taxon>Magnoliopsida</taxon>
        <taxon>Liliopsida</taxon>
        <taxon>Poales</taxon>
        <taxon>Poaceae</taxon>
        <taxon>BOP clade</taxon>
        <taxon>Oryzoideae</taxon>
        <taxon>Oryzeae</taxon>
        <taxon>Oryzinae</taxon>
        <taxon>Oryza</taxon>
    </lineage>
</organism>
<sequence length="87" mass="9386">MSSSISSTVSPLSLPGATSIRTAVEYIETAKRPKATPTARQGSHKQVEAAADDIPRLQGKLMADGSVEWPLQRRTPRWALAVDLDGR</sequence>
<dbReference type="HOGENOM" id="CLU_2487199_0_0_1"/>
<accession>A0A0E0D925</accession>
<reference evidence="1" key="2">
    <citation type="submission" date="2018-05" db="EMBL/GenBank/DDBJ databases">
        <title>OmerRS3 (Oryza meridionalis Reference Sequence Version 3).</title>
        <authorList>
            <person name="Zhang J."/>
            <person name="Kudrna D."/>
            <person name="Lee S."/>
            <person name="Talag J."/>
            <person name="Welchert J."/>
            <person name="Wing R.A."/>
        </authorList>
    </citation>
    <scope>NUCLEOTIDE SEQUENCE [LARGE SCALE GENOMIC DNA]</scope>
    <source>
        <strain evidence="1">cv. OR44</strain>
    </source>
</reference>
<reference evidence="1" key="1">
    <citation type="submission" date="2015-04" db="UniProtKB">
        <authorList>
            <consortium name="EnsemblPlants"/>
        </authorList>
    </citation>
    <scope>IDENTIFICATION</scope>
</reference>
<evidence type="ECO:0000313" key="2">
    <source>
        <dbReference type="Proteomes" id="UP000008021"/>
    </source>
</evidence>
<name>A0A0E0D925_9ORYZ</name>
<keyword evidence="2" id="KW-1185">Reference proteome</keyword>
<evidence type="ECO:0000313" key="1">
    <source>
        <dbReference type="EnsemblPlants" id="OMERI03G36480.1"/>
    </source>
</evidence>